<protein>
    <submittedName>
        <fullName evidence="3">ANK_REP_REGION domain-containing protein</fullName>
    </submittedName>
</protein>
<name>A0A183HJG5_9BILA</name>
<organism evidence="3">
    <name type="scientific">Onchocerca flexuosa</name>
    <dbReference type="NCBI Taxonomy" id="387005"/>
    <lineage>
        <taxon>Eukaryota</taxon>
        <taxon>Metazoa</taxon>
        <taxon>Ecdysozoa</taxon>
        <taxon>Nematoda</taxon>
        <taxon>Chromadorea</taxon>
        <taxon>Rhabditida</taxon>
        <taxon>Spirurina</taxon>
        <taxon>Spiruromorpha</taxon>
        <taxon>Filarioidea</taxon>
        <taxon>Onchocercidae</taxon>
        <taxon>Onchocerca</taxon>
    </lineage>
</organism>
<evidence type="ECO:0000313" key="1">
    <source>
        <dbReference type="EMBL" id="VDO51944.1"/>
    </source>
</evidence>
<dbReference type="Proteomes" id="UP000267606">
    <property type="component" value="Unassembled WGS sequence"/>
</dbReference>
<proteinExistence type="predicted"/>
<gene>
    <name evidence="1" type="ORF">OFLC_LOCUS7627</name>
</gene>
<reference evidence="3" key="1">
    <citation type="submission" date="2016-06" db="UniProtKB">
        <authorList>
            <consortium name="WormBaseParasite"/>
        </authorList>
    </citation>
    <scope>IDENTIFICATION</scope>
</reference>
<accession>A0A183HJG5</accession>
<dbReference type="EMBL" id="UZAJ01008087">
    <property type="protein sequence ID" value="VDO51944.1"/>
    <property type="molecule type" value="Genomic_DNA"/>
</dbReference>
<keyword evidence="2" id="KW-1185">Reference proteome</keyword>
<dbReference type="WBParaSite" id="OFLC_0000762601-mRNA-1">
    <property type="protein sequence ID" value="OFLC_0000762601-mRNA-1"/>
    <property type="gene ID" value="OFLC_0000762601"/>
</dbReference>
<reference evidence="1 2" key="2">
    <citation type="submission" date="2018-11" db="EMBL/GenBank/DDBJ databases">
        <authorList>
            <consortium name="Pathogen Informatics"/>
        </authorList>
    </citation>
    <scope>NUCLEOTIDE SEQUENCE [LARGE SCALE GENOMIC DNA]</scope>
</reference>
<sequence length="63" mass="7500">MDLYLECAYTNFVNYIAECGNDHNAKEILIDGSFNYFIQKFFYIYALCRFSPCITRYCSVHFV</sequence>
<dbReference type="AlphaFoldDB" id="A0A183HJG5"/>
<evidence type="ECO:0000313" key="2">
    <source>
        <dbReference type="Proteomes" id="UP000267606"/>
    </source>
</evidence>
<evidence type="ECO:0000313" key="3">
    <source>
        <dbReference type="WBParaSite" id="OFLC_0000762601-mRNA-1"/>
    </source>
</evidence>